<comment type="function">
    <text evidence="2">Membrane-anchoring subunit of succinate dehydrogenase (SDH).</text>
</comment>
<dbReference type="OrthoDB" id="9809280at2"/>
<feature type="transmembrane region" description="Helical" evidence="16">
    <location>
        <begin position="99"/>
        <end position="120"/>
    </location>
</feature>
<sequence>MSLVAPLKKVRRLGSAKEGTHHWWHQRLTAVALIPLVLVFAGLVIALTGADYDAARSIMASPFATIVAAVLVAVLFYHLLLGLQVVIEDYVHGEAAKLVMLTLVKFAVVIVGVASMWAVLKLGFGG</sequence>
<protein>
    <recommendedName>
        <fullName evidence="6">Succinate dehydrogenase hydrophobic membrane anchor subunit</fullName>
    </recommendedName>
</protein>
<dbReference type="GO" id="GO:0016020">
    <property type="term" value="C:membrane"/>
    <property type="evidence" value="ECO:0007669"/>
    <property type="project" value="UniProtKB-SubCell"/>
</dbReference>
<keyword evidence="12" id="KW-0249">Electron transport</keyword>
<organism evidence="17 18">
    <name type="scientific">Oceanibacterium hippocampi</name>
    <dbReference type="NCBI Taxonomy" id="745714"/>
    <lineage>
        <taxon>Bacteria</taxon>
        <taxon>Pseudomonadati</taxon>
        <taxon>Pseudomonadota</taxon>
        <taxon>Alphaproteobacteria</taxon>
        <taxon>Sneathiellales</taxon>
        <taxon>Sneathiellaceae</taxon>
        <taxon>Oceanibacterium</taxon>
    </lineage>
</organism>
<evidence type="ECO:0000256" key="8">
    <source>
        <dbReference type="ARBA" id="ARBA00022532"/>
    </source>
</evidence>
<evidence type="ECO:0000256" key="13">
    <source>
        <dbReference type="ARBA" id="ARBA00022989"/>
    </source>
</evidence>
<evidence type="ECO:0000256" key="11">
    <source>
        <dbReference type="ARBA" id="ARBA00022723"/>
    </source>
</evidence>
<evidence type="ECO:0000256" key="7">
    <source>
        <dbReference type="ARBA" id="ARBA00022448"/>
    </source>
</evidence>
<keyword evidence="7" id="KW-0813">Transport</keyword>
<evidence type="ECO:0000256" key="16">
    <source>
        <dbReference type="SAM" id="Phobius"/>
    </source>
</evidence>
<evidence type="ECO:0000256" key="6">
    <source>
        <dbReference type="ARBA" id="ARBA00019425"/>
    </source>
</evidence>
<proteinExistence type="predicted"/>
<keyword evidence="9" id="KW-0349">Heme</keyword>
<evidence type="ECO:0000256" key="2">
    <source>
        <dbReference type="ARBA" id="ARBA00004050"/>
    </source>
</evidence>
<evidence type="ECO:0000256" key="5">
    <source>
        <dbReference type="ARBA" id="ARBA00011558"/>
    </source>
</evidence>
<keyword evidence="14" id="KW-0408">Iron</keyword>
<keyword evidence="15 16" id="KW-0472">Membrane</keyword>
<evidence type="ECO:0000256" key="4">
    <source>
        <dbReference type="ARBA" id="ARBA00005163"/>
    </source>
</evidence>
<comment type="subcellular location">
    <subcellularLocation>
        <location evidence="3">Membrane</location>
        <topology evidence="3">Multi-pass membrane protein</topology>
    </subcellularLocation>
</comment>
<dbReference type="SUPFAM" id="SSF81343">
    <property type="entry name" value="Fumarate reductase respiratory complex transmembrane subunits"/>
    <property type="match status" value="1"/>
</dbReference>
<evidence type="ECO:0000313" key="18">
    <source>
        <dbReference type="Proteomes" id="UP000193200"/>
    </source>
</evidence>
<dbReference type="Pfam" id="PF01127">
    <property type="entry name" value="Sdh_cyt"/>
    <property type="match status" value="1"/>
</dbReference>
<dbReference type="Proteomes" id="UP000193200">
    <property type="component" value="Unassembled WGS sequence"/>
</dbReference>
<dbReference type="AlphaFoldDB" id="A0A1Y5RGB8"/>
<dbReference type="InterPro" id="IPR014312">
    <property type="entry name" value="Succ_DH_anchor"/>
</dbReference>
<gene>
    <name evidence="17" type="ORF">OCH7691_00253</name>
</gene>
<comment type="subunit">
    <text evidence="5">Part of an enzyme complex containing four subunits: a flavoprotein, an iron-sulfur protein, plus two membrane-anchoring proteins, SdhC and SdhD.</text>
</comment>
<feature type="transmembrane region" description="Helical" evidence="16">
    <location>
        <begin position="28"/>
        <end position="50"/>
    </location>
</feature>
<feature type="transmembrane region" description="Helical" evidence="16">
    <location>
        <begin position="62"/>
        <end position="87"/>
    </location>
</feature>
<reference evidence="17 18" key="1">
    <citation type="submission" date="2017-03" db="EMBL/GenBank/DDBJ databases">
        <authorList>
            <person name="Afonso C.L."/>
            <person name="Miller P.J."/>
            <person name="Scott M.A."/>
            <person name="Spackman E."/>
            <person name="Goraichik I."/>
            <person name="Dimitrov K.M."/>
            <person name="Suarez D.L."/>
            <person name="Swayne D.E."/>
        </authorList>
    </citation>
    <scope>NUCLEOTIDE SEQUENCE [LARGE SCALE GENOMIC DNA]</scope>
    <source>
        <strain evidence="17 18">CECT 7691</strain>
    </source>
</reference>
<comment type="pathway">
    <text evidence="4">Carbohydrate metabolism; tricarboxylic acid cycle.</text>
</comment>
<evidence type="ECO:0000256" key="9">
    <source>
        <dbReference type="ARBA" id="ARBA00022617"/>
    </source>
</evidence>
<evidence type="ECO:0000256" key="3">
    <source>
        <dbReference type="ARBA" id="ARBA00004141"/>
    </source>
</evidence>
<keyword evidence="10 16" id="KW-0812">Transmembrane</keyword>
<dbReference type="NCBIfam" id="TIGR02968">
    <property type="entry name" value="succ_dehyd_anc"/>
    <property type="match status" value="1"/>
</dbReference>
<evidence type="ECO:0000256" key="12">
    <source>
        <dbReference type="ARBA" id="ARBA00022982"/>
    </source>
</evidence>
<accession>A0A1Y5RGB8</accession>
<dbReference type="GO" id="GO:0046872">
    <property type="term" value="F:metal ion binding"/>
    <property type="evidence" value="ECO:0007669"/>
    <property type="project" value="UniProtKB-KW"/>
</dbReference>
<dbReference type="GO" id="GO:0020037">
    <property type="term" value="F:heme binding"/>
    <property type="evidence" value="ECO:0007669"/>
    <property type="project" value="InterPro"/>
</dbReference>
<dbReference type="RefSeq" id="WP_085881614.1">
    <property type="nucleotide sequence ID" value="NZ_FWFR01000001.1"/>
</dbReference>
<comment type="cofactor">
    <cofactor evidence="1">
        <name>heme</name>
        <dbReference type="ChEBI" id="CHEBI:30413"/>
    </cofactor>
</comment>
<dbReference type="GO" id="GO:0006099">
    <property type="term" value="P:tricarboxylic acid cycle"/>
    <property type="evidence" value="ECO:0007669"/>
    <property type="project" value="UniProtKB-UniPathway"/>
</dbReference>
<evidence type="ECO:0000256" key="1">
    <source>
        <dbReference type="ARBA" id="ARBA00001971"/>
    </source>
</evidence>
<dbReference type="InParanoid" id="A0A1Y5RGB8"/>
<dbReference type="UniPathway" id="UPA00223"/>
<evidence type="ECO:0000256" key="14">
    <source>
        <dbReference type="ARBA" id="ARBA00023004"/>
    </source>
</evidence>
<evidence type="ECO:0000256" key="10">
    <source>
        <dbReference type="ARBA" id="ARBA00022692"/>
    </source>
</evidence>
<dbReference type="InterPro" id="IPR000701">
    <property type="entry name" value="SuccDH_FuR_B_TM-su"/>
</dbReference>
<keyword evidence="13 16" id="KW-1133">Transmembrane helix</keyword>
<dbReference type="Gene3D" id="1.20.1300.10">
    <property type="entry name" value="Fumarate reductase/succinate dehydrogenase, transmembrane subunit"/>
    <property type="match status" value="1"/>
</dbReference>
<evidence type="ECO:0000256" key="15">
    <source>
        <dbReference type="ARBA" id="ARBA00023136"/>
    </source>
</evidence>
<dbReference type="InterPro" id="IPR034804">
    <property type="entry name" value="SQR/QFR_C/D"/>
</dbReference>
<keyword evidence="11" id="KW-0479">Metal-binding</keyword>
<keyword evidence="8" id="KW-0816">Tricarboxylic acid cycle</keyword>
<name>A0A1Y5RGB8_9PROT</name>
<dbReference type="EMBL" id="FWFR01000001">
    <property type="protein sequence ID" value="SLN14011.1"/>
    <property type="molecule type" value="Genomic_DNA"/>
</dbReference>
<dbReference type="CDD" id="cd03495">
    <property type="entry name" value="SQR_TypeC_SdhD_like"/>
    <property type="match status" value="1"/>
</dbReference>
<keyword evidence="18" id="KW-1185">Reference proteome</keyword>
<evidence type="ECO:0000313" key="17">
    <source>
        <dbReference type="EMBL" id="SLN14011.1"/>
    </source>
</evidence>